<dbReference type="AlphaFoldDB" id="I0GR06"/>
<gene>
    <name evidence="1" type="ordered locus">SELR_14850</name>
</gene>
<organism evidence="1 2">
    <name type="scientific">Selenomonas ruminantium subsp. lactilytica (strain NBRC 103574 / TAM6421)</name>
    <dbReference type="NCBI Taxonomy" id="927704"/>
    <lineage>
        <taxon>Bacteria</taxon>
        <taxon>Bacillati</taxon>
        <taxon>Bacillota</taxon>
        <taxon>Negativicutes</taxon>
        <taxon>Selenomonadales</taxon>
        <taxon>Selenomonadaceae</taxon>
        <taxon>Selenomonas</taxon>
    </lineage>
</organism>
<evidence type="ECO:0000313" key="2">
    <source>
        <dbReference type="Proteomes" id="UP000007887"/>
    </source>
</evidence>
<dbReference type="HOGENOM" id="CLU_2702736_0_0_9"/>
<evidence type="ECO:0000313" key="1">
    <source>
        <dbReference type="EMBL" id="BAL83193.1"/>
    </source>
</evidence>
<dbReference type="PATRIC" id="fig|927704.6.peg.1535"/>
<accession>I0GR06</accession>
<dbReference type="Proteomes" id="UP000007887">
    <property type="component" value="Chromosome"/>
</dbReference>
<proteinExistence type="predicted"/>
<dbReference type="KEGG" id="sri:SELR_14850"/>
<dbReference type="EMBL" id="AP012292">
    <property type="protein sequence ID" value="BAL83193.1"/>
    <property type="molecule type" value="Genomic_DNA"/>
</dbReference>
<protein>
    <submittedName>
        <fullName evidence="1">Uncharacterized protein</fullName>
    </submittedName>
</protein>
<dbReference type="RefSeq" id="WP_014424628.1">
    <property type="nucleotide sequence ID" value="NC_017068.1"/>
</dbReference>
<name>I0GR06_SELRL</name>
<sequence>MEQRTEAEIDLGRLMQILYARKKAVGTIVGGCMSLAFGTNGGDELFRQYPRIKKSHLNQATILITVVYQTGRD</sequence>
<reference evidence="1 2" key="1">
    <citation type="submission" date="2011-10" db="EMBL/GenBank/DDBJ databases">
        <title>Whole genome sequence of Selenomonas ruminantium subsp. lactilytica TAM6421.</title>
        <authorList>
            <person name="Oguchi A."/>
            <person name="Ankai A."/>
            <person name="Kaneko J."/>
            <person name="Yamada-Narita S."/>
            <person name="Fukui S."/>
            <person name="Takahashi M."/>
            <person name="Onodera T."/>
            <person name="Kojima S."/>
            <person name="Fushimi T."/>
            <person name="Abe N."/>
            <person name="Kamio Y."/>
            <person name="Yamazaki S."/>
            <person name="Fujita N."/>
        </authorList>
    </citation>
    <scope>NUCLEOTIDE SEQUENCE [LARGE SCALE GENOMIC DNA]</scope>
    <source>
        <strain evidence="2">NBRC 103574 / TAM6421</strain>
    </source>
</reference>